<feature type="transmembrane region" description="Helical" evidence="1">
    <location>
        <begin position="12"/>
        <end position="34"/>
    </location>
</feature>
<dbReference type="InterPro" id="IPR012902">
    <property type="entry name" value="N_methyl_site"/>
</dbReference>
<proteinExistence type="predicted"/>
<evidence type="ECO:0000313" key="3">
    <source>
        <dbReference type="Proteomes" id="UP000197092"/>
    </source>
</evidence>
<evidence type="ECO:0008006" key="4">
    <source>
        <dbReference type="Google" id="ProtNLM"/>
    </source>
</evidence>
<evidence type="ECO:0000313" key="2">
    <source>
        <dbReference type="EMBL" id="ASI89902.1"/>
    </source>
</evidence>
<protein>
    <recommendedName>
        <fullName evidence="4">MSHA biogenesis protein MshD</fullName>
    </recommendedName>
</protein>
<name>A0AAN1FGI6_9VIBR</name>
<keyword evidence="1" id="KW-0812">Transmembrane</keyword>
<dbReference type="RefSeq" id="WP_110419227.1">
    <property type="nucleotide sequence ID" value="NZ_CP018308.1"/>
</dbReference>
<keyword evidence="1" id="KW-1133">Transmembrane helix</keyword>
<dbReference type="EMBL" id="CP018308">
    <property type="protein sequence ID" value="ASI89902.1"/>
    <property type="molecule type" value="Genomic_DNA"/>
</dbReference>
<dbReference type="KEGG" id="vsh:BSZ05_08990"/>
<gene>
    <name evidence="2" type="ORF">BSZ05_08990</name>
</gene>
<keyword evidence="1" id="KW-0472">Membrane</keyword>
<dbReference type="Proteomes" id="UP000197092">
    <property type="component" value="Chromosome 1"/>
</dbReference>
<dbReference type="PROSITE" id="PS00409">
    <property type="entry name" value="PROKAR_NTER_METHYL"/>
    <property type="match status" value="1"/>
</dbReference>
<organism evidence="2 3">
    <name type="scientific">Vibrio mediterranei</name>
    <dbReference type="NCBI Taxonomy" id="689"/>
    <lineage>
        <taxon>Bacteria</taxon>
        <taxon>Pseudomonadati</taxon>
        <taxon>Pseudomonadota</taxon>
        <taxon>Gammaproteobacteria</taxon>
        <taxon>Vibrionales</taxon>
        <taxon>Vibrionaceae</taxon>
        <taxon>Vibrio</taxon>
    </lineage>
</organism>
<evidence type="ECO:0000256" key="1">
    <source>
        <dbReference type="SAM" id="Phobius"/>
    </source>
</evidence>
<accession>A0AAN1FGI6</accession>
<dbReference type="NCBIfam" id="TIGR02532">
    <property type="entry name" value="IV_pilin_GFxxxE"/>
    <property type="match status" value="1"/>
</dbReference>
<dbReference type="AlphaFoldDB" id="A0AAN1FGI6"/>
<sequence>MRARKMSQGMTLIESVLAIVILAIALIILTSFLFPSVQKSALPHYQVRAASLGQAVLNQILAVSFDEQSDRNGSLWRCDELDKQCTLPASLGPDKNEQPAFYNDVDDYIGCWYGANAQQQCQQGLSITRLLGGDEQDDYRNFVVNILVSYDYDNALSGQVTPHQTSSFKKIIVRVSASNFTEYEFVAYKGNY</sequence>
<dbReference type="Pfam" id="PF07963">
    <property type="entry name" value="N_methyl"/>
    <property type="match status" value="1"/>
</dbReference>
<reference evidence="3" key="1">
    <citation type="submission" date="2016-12" db="EMBL/GenBank/DDBJ databases">
        <title>Comparative genomic analysis reveals the diversity, evolution, and environmental adaptation strategies of the genus Vibrio.</title>
        <authorList>
            <person name="Lin H."/>
            <person name="Wang X."/>
            <person name="Zhang X.-H."/>
        </authorList>
    </citation>
    <scope>NUCLEOTIDE SEQUENCE [LARGE SCALE GENOMIC DNA]</scope>
    <source>
        <strain evidence="3">QT6D1</strain>
    </source>
</reference>